<dbReference type="InterPro" id="IPR000073">
    <property type="entry name" value="AB_hydrolase_1"/>
</dbReference>
<keyword evidence="2" id="KW-0378">Hydrolase</keyword>
<evidence type="ECO:0000259" key="1">
    <source>
        <dbReference type="Pfam" id="PF00561"/>
    </source>
</evidence>
<gene>
    <name evidence="2" type="ordered locus">Kfla_6951</name>
</gene>
<keyword evidence="3" id="KW-1185">Reference proteome</keyword>
<evidence type="ECO:0000313" key="3">
    <source>
        <dbReference type="Proteomes" id="UP000007967"/>
    </source>
</evidence>
<dbReference type="InterPro" id="IPR029058">
    <property type="entry name" value="AB_hydrolase_fold"/>
</dbReference>
<protein>
    <submittedName>
        <fullName evidence="2">Alpha/beta hydrolase fold protein</fullName>
    </submittedName>
</protein>
<dbReference type="OrthoDB" id="9800988at2"/>
<accession>D2Q3R7</accession>
<dbReference type="Pfam" id="PF00561">
    <property type="entry name" value="Abhydrolase_1"/>
    <property type="match status" value="1"/>
</dbReference>
<dbReference type="Proteomes" id="UP000007967">
    <property type="component" value="Chromosome"/>
</dbReference>
<name>D2Q3R7_KRIFD</name>
<dbReference type="HOGENOM" id="CLU_020336_49_0_11"/>
<proteinExistence type="predicted"/>
<dbReference type="eggNOG" id="COG0596">
    <property type="taxonomic scope" value="Bacteria"/>
</dbReference>
<feature type="domain" description="AB hydrolase-1" evidence="1">
    <location>
        <begin position="34"/>
        <end position="279"/>
    </location>
</feature>
<dbReference type="InterPro" id="IPR050471">
    <property type="entry name" value="AB_hydrolase"/>
</dbReference>
<dbReference type="GO" id="GO:0016787">
    <property type="term" value="F:hydrolase activity"/>
    <property type="evidence" value="ECO:0007669"/>
    <property type="project" value="UniProtKB-KW"/>
</dbReference>
<dbReference type="Gene3D" id="3.40.50.1820">
    <property type="entry name" value="alpha/beta hydrolase"/>
    <property type="match status" value="1"/>
</dbReference>
<dbReference type="AlphaFoldDB" id="D2Q3R7"/>
<sequence>MTETPWTPPPAHTVPTPDGRQVGYCLYGEPGGVPVIFHSGSPSTRWKRPDVVRATEQSGVRLLVADRPGYGDSTRQPGRTVADVVGDVRLLADAQGWDRFAVAGGSGGGPHALACAALLPDRVTRCAVSGSIAPPLVDGPAPGEDEPDPRRNLTSWLAARGEHRLRPEIEAAARQIMALVDAGGPEFPPDPEAPEVVAPPARDSAASMARLRATFVDSHDGWVDDNLAFARDWGFALDAIDGPVSLWFGSKDLRSRRQADHLAAAIPGATRHEYAGGHVQNEAAYRRMLGWLVNA</sequence>
<reference evidence="2 3" key="2">
    <citation type="journal article" date="2010" name="Stand. Genomic Sci.">
        <title>Complete genome sequence of Kribbella flavida type strain (IFO 14399).</title>
        <authorList>
            <person name="Pukall R."/>
            <person name="Lapidus A."/>
            <person name="Glavina Del Rio T."/>
            <person name="Copeland A."/>
            <person name="Tice H."/>
            <person name="Cheng J.-F."/>
            <person name="Lucas S."/>
            <person name="Chen F."/>
            <person name="Nolan M."/>
            <person name="LaButti K."/>
            <person name="Pati A."/>
            <person name="Ivanova N."/>
            <person name="Mavrommatis K."/>
            <person name="Mikhailova N."/>
            <person name="Pitluck S."/>
            <person name="Bruce D."/>
            <person name="Goodwin L."/>
            <person name="Land M."/>
            <person name="Hauser L."/>
            <person name="Chang Y.-J."/>
            <person name="Jeffries C.D."/>
            <person name="Chen A."/>
            <person name="Palaniappan K."/>
            <person name="Chain P."/>
            <person name="Rohde M."/>
            <person name="Goeker M."/>
            <person name="Bristow J."/>
            <person name="Eisen J.A."/>
            <person name="Markowitz V."/>
            <person name="Hugenholtz P."/>
            <person name="Kyrpides N.C."/>
            <person name="Klenk H.-P."/>
            <person name="Brettin T."/>
        </authorList>
    </citation>
    <scope>NUCLEOTIDE SEQUENCE [LARGE SCALE GENOMIC DNA]</scope>
    <source>
        <strain evidence="3">DSM 17836 / JCM 10339 / NBRC 14399</strain>
    </source>
</reference>
<reference evidence="3" key="1">
    <citation type="submission" date="2009-09" db="EMBL/GenBank/DDBJ databases">
        <title>The complete genome of Kribbella flavida DSM 17836.</title>
        <authorList>
            <consortium name="US DOE Joint Genome Institute (JGI-PGF)"/>
            <person name="Lucas S."/>
            <person name="Copeland A."/>
            <person name="Lapidus A."/>
            <person name="Glavina del Rio T."/>
            <person name="Dalin E."/>
            <person name="Tice H."/>
            <person name="Bruce D."/>
            <person name="Goodwin L."/>
            <person name="Pitluck S."/>
            <person name="Kyrpides N."/>
            <person name="Mavromatis K."/>
            <person name="Ivanova N."/>
            <person name="Saunders E."/>
            <person name="Brettin T."/>
            <person name="Detter J.C."/>
            <person name="Han C."/>
            <person name="Larimer F."/>
            <person name="Land M."/>
            <person name="Hauser L."/>
            <person name="Markowitz V."/>
            <person name="Cheng J.-F."/>
            <person name="Hugenholtz P."/>
            <person name="Woyke T."/>
            <person name="Wu D."/>
            <person name="Pukall R."/>
            <person name="Klenk H.-P."/>
            <person name="Eisen J.A."/>
        </authorList>
    </citation>
    <scope>NUCLEOTIDE SEQUENCE [LARGE SCALE GENOMIC DNA]</scope>
    <source>
        <strain evidence="3">DSM 17836 / JCM 10339 / NBRC 14399</strain>
    </source>
</reference>
<dbReference type="SUPFAM" id="SSF53474">
    <property type="entry name" value="alpha/beta-Hydrolases"/>
    <property type="match status" value="1"/>
</dbReference>
<dbReference type="PANTHER" id="PTHR43433">
    <property type="entry name" value="HYDROLASE, ALPHA/BETA FOLD FAMILY PROTEIN"/>
    <property type="match status" value="1"/>
</dbReference>
<dbReference type="KEGG" id="kfl:Kfla_6951"/>
<dbReference type="EMBL" id="CP001736">
    <property type="protein sequence ID" value="ADB35939.1"/>
    <property type="molecule type" value="Genomic_DNA"/>
</dbReference>
<dbReference type="PANTHER" id="PTHR43433:SF5">
    <property type="entry name" value="AB HYDROLASE-1 DOMAIN-CONTAINING PROTEIN"/>
    <property type="match status" value="1"/>
</dbReference>
<evidence type="ECO:0000313" key="2">
    <source>
        <dbReference type="EMBL" id="ADB35939.1"/>
    </source>
</evidence>
<dbReference type="RefSeq" id="WP_012924491.1">
    <property type="nucleotide sequence ID" value="NC_013729.1"/>
</dbReference>
<dbReference type="STRING" id="479435.Kfla_6951"/>
<organism evidence="2 3">
    <name type="scientific">Kribbella flavida (strain DSM 17836 / JCM 10339 / NBRC 14399)</name>
    <dbReference type="NCBI Taxonomy" id="479435"/>
    <lineage>
        <taxon>Bacteria</taxon>
        <taxon>Bacillati</taxon>
        <taxon>Actinomycetota</taxon>
        <taxon>Actinomycetes</taxon>
        <taxon>Propionibacteriales</taxon>
        <taxon>Kribbellaceae</taxon>
        <taxon>Kribbella</taxon>
    </lineage>
</organism>